<evidence type="ECO:0000313" key="1">
    <source>
        <dbReference type="EMBL" id="MDP4545876.1"/>
    </source>
</evidence>
<name>A0ABT9HJB8_9GAMM</name>
<protein>
    <submittedName>
        <fullName evidence="1">Uncharacterized protein</fullName>
    </submittedName>
</protein>
<proteinExistence type="predicted"/>
<dbReference type="RefSeq" id="WP_305936072.1">
    <property type="nucleotide sequence ID" value="NZ_JAVAJI010000027.1"/>
</dbReference>
<organism evidence="1 2">
    <name type="scientific">Psychrobacter faecalis</name>
    <dbReference type="NCBI Taxonomy" id="180588"/>
    <lineage>
        <taxon>Bacteria</taxon>
        <taxon>Pseudomonadati</taxon>
        <taxon>Pseudomonadota</taxon>
        <taxon>Gammaproteobacteria</taxon>
        <taxon>Moraxellales</taxon>
        <taxon>Moraxellaceae</taxon>
        <taxon>Psychrobacter</taxon>
    </lineage>
</organism>
<sequence length="214" mass="24157">MSKVTKKDLQHQINGLAAEASTRHNSIMRIHRALASIGVDIFSDDFDLTEPEPRLKQLDQSVFDGLDEKWRWAATDRNGKAFLFSRKPTASNIEWYAQSVFDYEKIGDNYDTSNWQNSLIERDVAKELAEVDLSSELTGSELCKAMLARGDGYVVCLVSNVADSHAIKNREHTTLIEQWVERDGFYNYRSQNWGHAVPANPATNEPLTASEAGF</sequence>
<dbReference type="Proteomes" id="UP001228171">
    <property type="component" value="Unassembled WGS sequence"/>
</dbReference>
<gene>
    <name evidence="1" type="ORF">Q8P09_12400</name>
</gene>
<evidence type="ECO:0000313" key="2">
    <source>
        <dbReference type="Proteomes" id="UP001228171"/>
    </source>
</evidence>
<dbReference type="EMBL" id="JAVAJI010000027">
    <property type="protein sequence ID" value="MDP4545876.1"/>
    <property type="molecule type" value="Genomic_DNA"/>
</dbReference>
<comment type="caution">
    <text evidence="1">The sequence shown here is derived from an EMBL/GenBank/DDBJ whole genome shotgun (WGS) entry which is preliminary data.</text>
</comment>
<reference evidence="1 2" key="1">
    <citation type="submission" date="2023-08" db="EMBL/GenBank/DDBJ databases">
        <authorList>
            <person name="Kumar R."/>
        </authorList>
    </citation>
    <scope>NUCLEOTIDE SEQUENCE [LARGE SCALE GENOMIC DNA]</scope>
    <source>
        <strain evidence="1 2">LUR13</strain>
    </source>
</reference>
<accession>A0ABT9HJB8</accession>
<keyword evidence="2" id="KW-1185">Reference proteome</keyword>